<keyword evidence="1" id="KW-1133">Transmembrane helix</keyword>
<feature type="transmembrane region" description="Helical" evidence="1">
    <location>
        <begin position="131"/>
        <end position="150"/>
    </location>
</feature>
<dbReference type="Pfam" id="PF01569">
    <property type="entry name" value="PAP2"/>
    <property type="match status" value="1"/>
</dbReference>
<keyword evidence="1" id="KW-0812">Transmembrane</keyword>
<feature type="transmembrane region" description="Helical" evidence="1">
    <location>
        <begin position="14"/>
        <end position="32"/>
    </location>
</feature>
<organism evidence="3 4">
    <name type="scientific">Candidatus Intestinimonas pullistercoris</name>
    <dbReference type="NCBI Taxonomy" id="2838623"/>
    <lineage>
        <taxon>Bacteria</taxon>
        <taxon>Bacillati</taxon>
        <taxon>Bacillota</taxon>
        <taxon>Clostridia</taxon>
        <taxon>Eubacteriales</taxon>
        <taxon>Intestinimonas</taxon>
    </lineage>
</organism>
<dbReference type="InterPro" id="IPR000326">
    <property type="entry name" value="PAP2/HPO"/>
</dbReference>
<accession>A0A9D2P1W9</accession>
<evidence type="ECO:0000313" key="3">
    <source>
        <dbReference type="EMBL" id="HJC41618.1"/>
    </source>
</evidence>
<evidence type="ECO:0000256" key="1">
    <source>
        <dbReference type="SAM" id="Phobius"/>
    </source>
</evidence>
<protein>
    <submittedName>
        <fullName evidence="3">Phosphatase PAP2 family protein</fullName>
    </submittedName>
</protein>
<reference evidence="3" key="2">
    <citation type="submission" date="2021-04" db="EMBL/GenBank/DDBJ databases">
        <authorList>
            <person name="Gilroy R."/>
        </authorList>
    </citation>
    <scope>NUCLEOTIDE SEQUENCE</scope>
    <source>
        <strain evidence="3">CHK186-1790</strain>
    </source>
</reference>
<evidence type="ECO:0000259" key="2">
    <source>
        <dbReference type="Pfam" id="PF01569"/>
    </source>
</evidence>
<feature type="transmembrane region" description="Helical" evidence="1">
    <location>
        <begin position="48"/>
        <end position="75"/>
    </location>
</feature>
<dbReference type="AlphaFoldDB" id="A0A9D2P1W9"/>
<sequence length="227" mass="26383">MEVRWENEQLRRRMLALPVFYFFLYMLCFILLEEYVHPRYWISSDLDAYIPFCAPFILPYLAWFPMVAGIFWYFYKKDPESYLYLCRGMLLGLTICLAIYAVFPNGQLLRRPIVGDDLFSEMVRLLRKTDTPTNVCPSIHVFVTVTVALAAARSRAMARQRLLKGALMVLCVLICMSTVFLKQHSIVDVALGTALGLGLDLLLRQRRPESWLLFRLLQPRKGRTALD</sequence>
<feature type="domain" description="Phosphatidic acid phosphatase type 2/haloperoxidase" evidence="2">
    <location>
        <begin position="135"/>
        <end position="206"/>
    </location>
</feature>
<dbReference type="Gene3D" id="1.20.144.10">
    <property type="entry name" value="Phosphatidic acid phosphatase type 2/haloperoxidase"/>
    <property type="match status" value="1"/>
</dbReference>
<reference evidence="3" key="1">
    <citation type="journal article" date="2021" name="PeerJ">
        <title>Extensive microbial diversity within the chicken gut microbiome revealed by metagenomics and culture.</title>
        <authorList>
            <person name="Gilroy R."/>
            <person name="Ravi A."/>
            <person name="Getino M."/>
            <person name="Pursley I."/>
            <person name="Horton D.L."/>
            <person name="Alikhan N.F."/>
            <person name="Baker D."/>
            <person name="Gharbi K."/>
            <person name="Hall N."/>
            <person name="Watson M."/>
            <person name="Adriaenssens E.M."/>
            <person name="Foster-Nyarko E."/>
            <person name="Jarju S."/>
            <person name="Secka A."/>
            <person name="Antonio M."/>
            <person name="Oren A."/>
            <person name="Chaudhuri R.R."/>
            <person name="La Ragione R."/>
            <person name="Hildebrand F."/>
            <person name="Pallen M.J."/>
        </authorList>
    </citation>
    <scope>NUCLEOTIDE SEQUENCE</scope>
    <source>
        <strain evidence="3">CHK186-1790</strain>
    </source>
</reference>
<gene>
    <name evidence="3" type="ORF">H9701_08700</name>
</gene>
<name>A0A9D2P1W9_9FIRM</name>
<comment type="caution">
    <text evidence="3">The sequence shown here is derived from an EMBL/GenBank/DDBJ whole genome shotgun (WGS) entry which is preliminary data.</text>
</comment>
<feature type="transmembrane region" description="Helical" evidence="1">
    <location>
        <begin position="162"/>
        <end position="180"/>
    </location>
</feature>
<dbReference type="GO" id="GO:0016020">
    <property type="term" value="C:membrane"/>
    <property type="evidence" value="ECO:0007669"/>
    <property type="project" value="UniProtKB-SubCell"/>
</dbReference>
<dbReference type="EMBL" id="DWWJ01000157">
    <property type="protein sequence ID" value="HJC41618.1"/>
    <property type="molecule type" value="Genomic_DNA"/>
</dbReference>
<dbReference type="InterPro" id="IPR036938">
    <property type="entry name" value="PAP2/HPO_sf"/>
</dbReference>
<dbReference type="SUPFAM" id="SSF48317">
    <property type="entry name" value="Acid phosphatase/Vanadium-dependent haloperoxidase"/>
    <property type="match status" value="1"/>
</dbReference>
<dbReference type="Proteomes" id="UP000823882">
    <property type="component" value="Unassembled WGS sequence"/>
</dbReference>
<proteinExistence type="predicted"/>
<evidence type="ECO:0000313" key="4">
    <source>
        <dbReference type="Proteomes" id="UP000823882"/>
    </source>
</evidence>
<feature type="transmembrane region" description="Helical" evidence="1">
    <location>
        <begin position="82"/>
        <end position="103"/>
    </location>
</feature>
<keyword evidence="1" id="KW-0472">Membrane</keyword>